<organism evidence="2 3">
    <name type="scientific">Herrania umbratica</name>
    <dbReference type="NCBI Taxonomy" id="108875"/>
    <lineage>
        <taxon>Eukaryota</taxon>
        <taxon>Viridiplantae</taxon>
        <taxon>Streptophyta</taxon>
        <taxon>Embryophyta</taxon>
        <taxon>Tracheophyta</taxon>
        <taxon>Spermatophyta</taxon>
        <taxon>Magnoliopsida</taxon>
        <taxon>eudicotyledons</taxon>
        <taxon>Gunneridae</taxon>
        <taxon>Pentapetalae</taxon>
        <taxon>rosids</taxon>
        <taxon>malvids</taxon>
        <taxon>Malvales</taxon>
        <taxon>Malvaceae</taxon>
        <taxon>Byttnerioideae</taxon>
        <taxon>Herrania</taxon>
    </lineage>
</organism>
<dbReference type="AlphaFoldDB" id="A0A6J1BGY3"/>
<reference evidence="3" key="1">
    <citation type="submission" date="2025-08" db="UniProtKB">
        <authorList>
            <consortium name="RefSeq"/>
        </authorList>
    </citation>
    <scope>IDENTIFICATION</scope>
    <source>
        <tissue evidence="3">Leaf</tissue>
    </source>
</reference>
<evidence type="ECO:0000256" key="1">
    <source>
        <dbReference type="SAM" id="MobiDB-lite"/>
    </source>
</evidence>
<proteinExistence type="predicted"/>
<protein>
    <submittedName>
        <fullName evidence="3">Uncharacterized protein LOC110427542</fullName>
    </submittedName>
</protein>
<accession>A0A6J1BGY3</accession>
<feature type="region of interest" description="Disordered" evidence="1">
    <location>
        <begin position="94"/>
        <end position="125"/>
    </location>
</feature>
<name>A0A6J1BGY3_9ROSI</name>
<feature type="compositionally biased region" description="Basic residues" evidence="1">
    <location>
        <begin position="94"/>
        <end position="106"/>
    </location>
</feature>
<keyword evidence="2" id="KW-1185">Reference proteome</keyword>
<gene>
    <name evidence="3" type="primary">LOC110427542</name>
</gene>
<evidence type="ECO:0000313" key="3">
    <source>
        <dbReference type="RefSeq" id="XP_021298772.1"/>
    </source>
</evidence>
<dbReference type="GeneID" id="110427542"/>
<dbReference type="Proteomes" id="UP000504621">
    <property type="component" value="Unplaced"/>
</dbReference>
<dbReference type="OrthoDB" id="1002000at2759"/>
<dbReference type="RefSeq" id="XP_021298772.1">
    <property type="nucleotide sequence ID" value="XM_021443097.1"/>
</dbReference>
<sequence>MAECSSIRPHVLKMIELIERLGQLGLAMDHELSIDLVLQSLLDSFSQFMLNFHMNRLEATFLELLNMLNMVEWSIRKDKGSLLLVSSFEAHTKQQKKKAQKGKKVKSQNEKVLKPKRGVKKDKEKDILPSLWQTWALE</sequence>
<evidence type="ECO:0000313" key="2">
    <source>
        <dbReference type="Proteomes" id="UP000504621"/>
    </source>
</evidence>